<name>A0A059G537_9PROT</name>
<dbReference type="MEROPS" id="C96.001"/>
<dbReference type="InterPro" id="IPR032708">
    <property type="entry name" value="McjB_C"/>
</dbReference>
<protein>
    <recommendedName>
        <fullName evidence="1">Microcin J25-processing protein McjB C-terminal domain-containing protein</fullName>
    </recommendedName>
</protein>
<accession>A0A059G537</accession>
<dbReference type="EMBL" id="ARYL01000020">
    <property type="protein sequence ID" value="KDA01901.1"/>
    <property type="molecule type" value="Genomic_DNA"/>
</dbReference>
<comment type="caution">
    <text evidence="2">The sequence shown here is derived from an EMBL/GenBank/DDBJ whole genome shotgun (WGS) entry which is preliminary data.</text>
</comment>
<dbReference type="OrthoDB" id="119963at2"/>
<dbReference type="InterPro" id="IPR053521">
    <property type="entry name" value="McjB-like"/>
</dbReference>
<evidence type="ECO:0000259" key="1">
    <source>
        <dbReference type="Pfam" id="PF13471"/>
    </source>
</evidence>
<dbReference type="AlphaFoldDB" id="A0A059G537"/>
<feature type="domain" description="Microcin J25-processing protein McjB C-terminal" evidence="1">
    <location>
        <begin position="136"/>
        <end position="230"/>
    </location>
</feature>
<reference evidence="2 3" key="1">
    <citation type="journal article" date="2014" name="Antonie Van Leeuwenhoek">
        <title>Hyphomonas beringensis sp. nov. and Hyphomonas chukchiensis sp. nov., isolated from surface seawater of the Bering Sea and Chukchi Sea.</title>
        <authorList>
            <person name="Li C."/>
            <person name="Lai Q."/>
            <person name="Li G."/>
            <person name="Dong C."/>
            <person name="Wang J."/>
            <person name="Liao Y."/>
            <person name="Shao Z."/>
        </authorList>
    </citation>
    <scope>NUCLEOTIDE SEQUENCE [LARGE SCALE GENOMIC DNA]</scope>
    <source>
        <strain evidence="2 3">SCH89</strain>
    </source>
</reference>
<organism evidence="2 3">
    <name type="scientific">Hyphomonas oceanitis SCH89</name>
    <dbReference type="NCBI Taxonomy" id="1280953"/>
    <lineage>
        <taxon>Bacteria</taxon>
        <taxon>Pseudomonadati</taxon>
        <taxon>Pseudomonadota</taxon>
        <taxon>Alphaproteobacteria</taxon>
        <taxon>Hyphomonadales</taxon>
        <taxon>Hyphomonadaceae</taxon>
        <taxon>Hyphomonas</taxon>
    </lineage>
</organism>
<dbReference type="NCBIfam" id="NF033537">
    <property type="entry name" value="lasso_biosyn_B2"/>
    <property type="match status" value="1"/>
</dbReference>
<gene>
    <name evidence="2" type="ORF">HOC_13329</name>
</gene>
<dbReference type="Proteomes" id="UP000024942">
    <property type="component" value="Unassembled WGS sequence"/>
</dbReference>
<sequence length="231" mass="26167">MTHFFALSPDVYACQFEAAIILLDVNADRYFRLTSEQTDWLHEICAASAPAQLSDGARRFANRLVDRAVIAPAAHDQSTTTLLPITEARDSILDLYSEEPFHTAFSHLVPLAYALISCWTLERTGSFARVVRAVRKWKKNALRRPHPPSAQVHTLVADFHALSPFLLTTDDACRFRSLVLIKFLALFNIPTDWVFGVRLSPFGAHCWVEQDGLILNDHADNTKEYRRIMTV</sequence>
<keyword evidence="3" id="KW-1185">Reference proteome</keyword>
<evidence type="ECO:0000313" key="2">
    <source>
        <dbReference type="EMBL" id="KDA01901.1"/>
    </source>
</evidence>
<proteinExistence type="predicted"/>
<dbReference type="Pfam" id="PF13471">
    <property type="entry name" value="Transglut_core3"/>
    <property type="match status" value="1"/>
</dbReference>
<dbReference type="RefSeq" id="WP_035539398.1">
    <property type="nucleotide sequence ID" value="NZ_ARYL01000020.1"/>
</dbReference>
<evidence type="ECO:0000313" key="3">
    <source>
        <dbReference type="Proteomes" id="UP000024942"/>
    </source>
</evidence>